<evidence type="ECO:0000259" key="2">
    <source>
        <dbReference type="Pfam" id="PF03732"/>
    </source>
</evidence>
<dbReference type="AlphaFoldDB" id="A0AA88RQY3"/>
<feature type="domain" description="Retrotransposon gag" evidence="2">
    <location>
        <begin position="105"/>
        <end position="194"/>
    </location>
</feature>
<evidence type="ECO:0000313" key="3">
    <source>
        <dbReference type="EMBL" id="KAK2993952.1"/>
    </source>
</evidence>
<protein>
    <recommendedName>
        <fullName evidence="2">Retrotransposon gag domain-containing protein</fullName>
    </recommendedName>
</protein>
<keyword evidence="4" id="KW-1185">Reference proteome</keyword>
<dbReference type="Pfam" id="PF03732">
    <property type="entry name" value="Retrotrans_gag"/>
    <property type="match status" value="1"/>
</dbReference>
<accession>A0AA88RQY3</accession>
<reference evidence="3" key="1">
    <citation type="submission" date="2022-12" db="EMBL/GenBank/DDBJ databases">
        <title>Draft genome assemblies for two species of Escallonia (Escalloniales).</title>
        <authorList>
            <person name="Chanderbali A."/>
            <person name="Dervinis C."/>
            <person name="Anghel I."/>
            <person name="Soltis D."/>
            <person name="Soltis P."/>
            <person name="Zapata F."/>
        </authorList>
    </citation>
    <scope>NUCLEOTIDE SEQUENCE</scope>
    <source>
        <strain evidence="3">UCBG92.1500</strain>
        <tissue evidence="3">Leaf</tissue>
    </source>
</reference>
<gene>
    <name evidence="3" type="ORF">RJ640_000550</name>
</gene>
<proteinExistence type="predicted"/>
<dbReference type="Proteomes" id="UP001187471">
    <property type="component" value="Unassembled WGS sequence"/>
</dbReference>
<name>A0AA88RQY3_9ASTE</name>
<dbReference type="EMBL" id="JAVXUO010000256">
    <property type="protein sequence ID" value="KAK2993952.1"/>
    <property type="molecule type" value="Genomic_DNA"/>
</dbReference>
<sequence length="206" mass="23701">MDKVDEIVVATEVAIEGDVVHVVAAVDEDVVDNLLKEAKQVMAIKHIVAVEDLEAEVEPNFSNEGKGMVMEGWRKAEEEGSTSRQSRQGKGFEDSHKEYFQQTNVHFEAQAEYWFGAYTKARGKVLWPVFVRGLTARFAKLFKESMVGEFHKLRQVGTLEQYYNEFEALRSIMVNEGYKFDDNYFTHNFISGLKDEIRLEVDKFEV</sequence>
<organism evidence="3 4">
    <name type="scientific">Escallonia rubra</name>
    <dbReference type="NCBI Taxonomy" id="112253"/>
    <lineage>
        <taxon>Eukaryota</taxon>
        <taxon>Viridiplantae</taxon>
        <taxon>Streptophyta</taxon>
        <taxon>Embryophyta</taxon>
        <taxon>Tracheophyta</taxon>
        <taxon>Spermatophyta</taxon>
        <taxon>Magnoliopsida</taxon>
        <taxon>eudicotyledons</taxon>
        <taxon>Gunneridae</taxon>
        <taxon>Pentapetalae</taxon>
        <taxon>asterids</taxon>
        <taxon>campanulids</taxon>
        <taxon>Escalloniales</taxon>
        <taxon>Escalloniaceae</taxon>
        <taxon>Escallonia</taxon>
    </lineage>
</organism>
<evidence type="ECO:0000256" key="1">
    <source>
        <dbReference type="SAM" id="MobiDB-lite"/>
    </source>
</evidence>
<evidence type="ECO:0000313" key="4">
    <source>
        <dbReference type="Proteomes" id="UP001187471"/>
    </source>
</evidence>
<dbReference type="InterPro" id="IPR005162">
    <property type="entry name" value="Retrotrans_gag_dom"/>
</dbReference>
<feature type="region of interest" description="Disordered" evidence="1">
    <location>
        <begin position="74"/>
        <end position="93"/>
    </location>
</feature>
<comment type="caution">
    <text evidence="3">The sequence shown here is derived from an EMBL/GenBank/DDBJ whole genome shotgun (WGS) entry which is preliminary data.</text>
</comment>